<dbReference type="InterPro" id="IPR036390">
    <property type="entry name" value="WH_DNA-bd_sf"/>
</dbReference>
<dbReference type="RefSeq" id="WP_345729416.1">
    <property type="nucleotide sequence ID" value="NZ_BAAAYN010000023.1"/>
</dbReference>
<dbReference type="Gene3D" id="3.40.50.720">
    <property type="entry name" value="NAD(P)-binding Rossmann-like Domain"/>
    <property type="match status" value="1"/>
</dbReference>
<name>A0ABP6T144_9ACTN</name>
<proteinExistence type="predicted"/>
<dbReference type="InterPro" id="IPR052544">
    <property type="entry name" value="Bacteriocin_Proc_Enz"/>
</dbReference>
<dbReference type="InterPro" id="IPR000415">
    <property type="entry name" value="Nitroreductase-like"/>
</dbReference>
<organism evidence="1 2">
    <name type="scientific">Cryptosporangium minutisporangium</name>
    <dbReference type="NCBI Taxonomy" id="113569"/>
    <lineage>
        <taxon>Bacteria</taxon>
        <taxon>Bacillati</taxon>
        <taxon>Actinomycetota</taxon>
        <taxon>Actinomycetes</taxon>
        <taxon>Cryptosporangiales</taxon>
        <taxon>Cryptosporangiaceae</taxon>
        <taxon>Cryptosporangium</taxon>
    </lineage>
</organism>
<reference evidence="2" key="1">
    <citation type="journal article" date="2019" name="Int. J. Syst. Evol. Microbiol.">
        <title>The Global Catalogue of Microorganisms (GCM) 10K type strain sequencing project: providing services to taxonomists for standard genome sequencing and annotation.</title>
        <authorList>
            <consortium name="The Broad Institute Genomics Platform"/>
            <consortium name="The Broad Institute Genome Sequencing Center for Infectious Disease"/>
            <person name="Wu L."/>
            <person name="Ma J."/>
        </authorList>
    </citation>
    <scope>NUCLEOTIDE SEQUENCE [LARGE SCALE GENOMIC DNA]</scope>
    <source>
        <strain evidence="2">JCM 9458</strain>
    </source>
</reference>
<evidence type="ECO:0000313" key="1">
    <source>
        <dbReference type="EMBL" id="GAA3389004.1"/>
    </source>
</evidence>
<protein>
    <recommendedName>
        <fullName evidence="3">TpaE</fullName>
    </recommendedName>
</protein>
<dbReference type="PANTHER" id="PTHR43745:SF2">
    <property type="entry name" value="NITROREDUCTASE MJ1384-RELATED"/>
    <property type="match status" value="1"/>
</dbReference>
<dbReference type="EMBL" id="BAAAYN010000023">
    <property type="protein sequence ID" value="GAA3389004.1"/>
    <property type="molecule type" value="Genomic_DNA"/>
</dbReference>
<gene>
    <name evidence="1" type="ORF">GCM10020369_37450</name>
</gene>
<dbReference type="SUPFAM" id="SSF46785">
    <property type="entry name" value="Winged helix' DNA-binding domain"/>
    <property type="match status" value="1"/>
</dbReference>
<dbReference type="PANTHER" id="PTHR43745">
    <property type="entry name" value="NITROREDUCTASE MJ1384-RELATED"/>
    <property type="match status" value="1"/>
</dbReference>
<sequence length="543" mass="57698">MSANAAVDAGRIGLAAHYDPQLSVPVRPRLRRGLTLVPGDAELAVHGGPRRQRFRGRSATTLLPALLDALDGERTYPELADALGVPAEHVFRSLALLWTSGVIEEGPAETAPIDPIDDELADFLSRIGDATAANPSWETAAARLQGAQVEVFADPVTAATLTESLRDVVECRAGIDRPSADTTLVALVDDGQTDYSTVIETCWQRGIRLVRLRLHGRTTEIGPLVDPRLTPCLDCLDAEPFDDERTGQTADRRLALALFARDLLGLLSRSVTVSLAGRWRRVDLADLTTADVSGATRAGCPRCSAAPADPVPVAPLPVRYEASVAMPPKEFADLKAHQVHYRASNIALQERSRGWPAARSVALPDAELTRLAVPWVTAPEARPRPTPAELSLLLRTVAGRRPGPDTGKVQRWTASGGNIGSCVAYLAVRDCDGLAPGLYGYASADHALAQLSARVPTFAGPGPVTMVLTGDFRKVAEKYNAFALRIVFLDAGCARTTTQVVGEALGVPPRFRTSWDDAAIGTALGLDLAAEPITAVADLGGAR</sequence>
<comment type="caution">
    <text evidence="1">The sequence shown here is derived from an EMBL/GenBank/DDBJ whole genome shotgun (WGS) entry which is preliminary data.</text>
</comment>
<evidence type="ECO:0008006" key="3">
    <source>
        <dbReference type="Google" id="ProtNLM"/>
    </source>
</evidence>
<dbReference type="Proteomes" id="UP001501676">
    <property type="component" value="Unassembled WGS sequence"/>
</dbReference>
<dbReference type="Gene3D" id="3.40.109.10">
    <property type="entry name" value="NADH Oxidase"/>
    <property type="match status" value="1"/>
</dbReference>
<keyword evidence="2" id="KW-1185">Reference proteome</keyword>
<accession>A0ABP6T144</accession>
<evidence type="ECO:0000313" key="2">
    <source>
        <dbReference type="Proteomes" id="UP001501676"/>
    </source>
</evidence>